<protein>
    <recommendedName>
        <fullName evidence="1">DNA (cytosine-5-)-methyltransferase</fullName>
        <ecNumber evidence="1">2.1.1.37</ecNumber>
    </recommendedName>
</protein>
<dbReference type="RefSeq" id="WP_268806772.1">
    <property type="nucleotide sequence ID" value="NZ_JAPRBD010000029.1"/>
</dbReference>
<dbReference type="Gene3D" id="3.40.50.150">
    <property type="entry name" value="Vaccinia Virus protein VP39"/>
    <property type="match status" value="1"/>
</dbReference>
<dbReference type="PANTHER" id="PTHR46098">
    <property type="entry name" value="TRNA (CYTOSINE(38)-C(5))-METHYLTRANSFERASE"/>
    <property type="match status" value="1"/>
</dbReference>
<comment type="caution">
    <text evidence="8">The sequence shown here is derived from an EMBL/GenBank/DDBJ whole genome shotgun (WGS) entry which is preliminary data.</text>
</comment>
<keyword evidence="2 6" id="KW-0489">Methyltransferase</keyword>
<dbReference type="GO" id="GO:0032259">
    <property type="term" value="P:methylation"/>
    <property type="evidence" value="ECO:0007669"/>
    <property type="project" value="UniProtKB-KW"/>
</dbReference>
<dbReference type="SUPFAM" id="SSF53335">
    <property type="entry name" value="S-adenosyl-L-methionine-dependent methyltransferases"/>
    <property type="match status" value="1"/>
</dbReference>
<feature type="active site" evidence="6">
    <location>
        <position position="99"/>
    </location>
</feature>
<evidence type="ECO:0000313" key="8">
    <source>
        <dbReference type="EMBL" id="MCZ0690956.1"/>
    </source>
</evidence>
<dbReference type="GO" id="GO:0003886">
    <property type="term" value="F:DNA (cytosine-5-)-methyltransferase activity"/>
    <property type="evidence" value="ECO:0007669"/>
    <property type="project" value="UniProtKB-EC"/>
</dbReference>
<evidence type="ECO:0000256" key="1">
    <source>
        <dbReference type="ARBA" id="ARBA00011975"/>
    </source>
</evidence>
<dbReference type="EC" id="2.1.1.37" evidence="1"/>
<evidence type="ECO:0000256" key="6">
    <source>
        <dbReference type="PROSITE-ProRule" id="PRU01016"/>
    </source>
</evidence>
<keyword evidence="3 6" id="KW-0808">Transferase</keyword>
<dbReference type="PROSITE" id="PS51679">
    <property type="entry name" value="SAM_MT_C5"/>
    <property type="match status" value="1"/>
</dbReference>
<accession>A0AAJ1LL59</accession>
<dbReference type="PRINTS" id="PR00105">
    <property type="entry name" value="C5METTRFRASE"/>
</dbReference>
<dbReference type="InterPro" id="IPR050750">
    <property type="entry name" value="C5-MTase"/>
</dbReference>
<dbReference type="PANTHER" id="PTHR46098:SF1">
    <property type="entry name" value="TRNA (CYTOSINE(38)-C(5))-METHYLTRANSFERASE"/>
    <property type="match status" value="1"/>
</dbReference>
<proteinExistence type="inferred from homology"/>
<dbReference type="Proteomes" id="UP001076974">
    <property type="component" value="Unassembled WGS sequence"/>
</dbReference>
<sequence>MKFIDFFAGIGGFRRGLELAGHKCVGFCEWDKYATASYTSMHLITDKQREYLNALTLKQRQKEILKDEYRNGEWYSDDIRTVDARSLPKADCWTFGAPCQDFSVAGKRAGLDGDRSSLVQEIFRLLEEQEEKDRPEWIIYENVKGMLSSNRGLDYLSILSEMDRLGYDIEWQNINSKWFVPQNRERIYTIGHLRRYGSKKILPVTGTDGENSVSIIDHRDEYRRNTQTFSPGGITETLDTGQGGGREHHVGIPCFCDMNYKAGLKTTDSARTIQARYNKGVCNRSGEVSGVVIPVLTPVRAEKRQNGRRFKENGDPMFTLTSQDRHGIAINVKEATKQGYDVAHEGDSINLSIPDSKTRRERVGKQLANTLDTSCNQGIFVKVENELTVYAIWYEKYQCYIAIRKLTPKECFRLQGWTDDYFEKAKFVNSDSQLYKQAGNGVTVNVVRAIGDKMTIRRND</sequence>
<reference evidence="8" key="1">
    <citation type="submission" date="2022-11" db="EMBL/GenBank/DDBJ databases">
        <title>Temperate bacteriophages infecting mucin-degrading bacterium Ruminococcus gnavus from the human gut.</title>
        <authorList>
            <person name="Buttimer C."/>
        </authorList>
    </citation>
    <scope>NUCLEOTIDE SEQUENCE</scope>
    <source>
        <strain evidence="8">CCUG 52279</strain>
    </source>
</reference>
<dbReference type="AlphaFoldDB" id="A0AAJ1LL59"/>
<dbReference type="Gene3D" id="3.90.120.10">
    <property type="entry name" value="DNA Methylase, subunit A, domain 2"/>
    <property type="match status" value="1"/>
</dbReference>
<dbReference type="NCBIfam" id="TIGR00675">
    <property type="entry name" value="dcm"/>
    <property type="match status" value="1"/>
</dbReference>
<keyword evidence="5" id="KW-0680">Restriction system</keyword>
<dbReference type="InterPro" id="IPR029063">
    <property type="entry name" value="SAM-dependent_MTases_sf"/>
</dbReference>
<dbReference type="Pfam" id="PF00145">
    <property type="entry name" value="DNA_methylase"/>
    <property type="match status" value="1"/>
</dbReference>
<dbReference type="GO" id="GO:0009307">
    <property type="term" value="P:DNA restriction-modification system"/>
    <property type="evidence" value="ECO:0007669"/>
    <property type="project" value="UniProtKB-KW"/>
</dbReference>
<gene>
    <name evidence="8" type="primary">dcm</name>
    <name evidence="8" type="ORF">OZZ16_13860</name>
</gene>
<evidence type="ECO:0000313" key="9">
    <source>
        <dbReference type="Proteomes" id="UP001076974"/>
    </source>
</evidence>
<dbReference type="InterPro" id="IPR001525">
    <property type="entry name" value="C5_MeTfrase"/>
</dbReference>
<name>A0AAJ1LL59_MEDGN</name>
<comment type="similarity">
    <text evidence="6 7">Belongs to the class I-like SAM-binding methyltransferase superfamily. C5-methyltransferase family.</text>
</comment>
<evidence type="ECO:0000256" key="3">
    <source>
        <dbReference type="ARBA" id="ARBA00022679"/>
    </source>
</evidence>
<evidence type="ECO:0000256" key="5">
    <source>
        <dbReference type="ARBA" id="ARBA00022747"/>
    </source>
</evidence>
<evidence type="ECO:0000256" key="2">
    <source>
        <dbReference type="ARBA" id="ARBA00022603"/>
    </source>
</evidence>
<evidence type="ECO:0000256" key="4">
    <source>
        <dbReference type="ARBA" id="ARBA00022691"/>
    </source>
</evidence>
<dbReference type="EMBL" id="JAPRBD010000029">
    <property type="protein sequence ID" value="MCZ0690956.1"/>
    <property type="molecule type" value="Genomic_DNA"/>
</dbReference>
<organism evidence="8 9">
    <name type="scientific">Mediterraneibacter gnavus</name>
    <name type="common">Ruminococcus gnavus</name>
    <dbReference type="NCBI Taxonomy" id="33038"/>
    <lineage>
        <taxon>Bacteria</taxon>
        <taxon>Bacillati</taxon>
        <taxon>Bacillota</taxon>
        <taxon>Clostridia</taxon>
        <taxon>Lachnospirales</taxon>
        <taxon>Lachnospiraceae</taxon>
        <taxon>Mediterraneibacter</taxon>
    </lineage>
</organism>
<keyword evidence="4 6" id="KW-0949">S-adenosyl-L-methionine</keyword>
<evidence type="ECO:0000256" key="7">
    <source>
        <dbReference type="RuleBase" id="RU000416"/>
    </source>
</evidence>